<organism evidence="1 2">
    <name type="scientific">Pelagibius litoralis</name>
    <dbReference type="NCBI Taxonomy" id="374515"/>
    <lineage>
        <taxon>Bacteria</taxon>
        <taxon>Pseudomonadati</taxon>
        <taxon>Pseudomonadota</taxon>
        <taxon>Alphaproteobacteria</taxon>
        <taxon>Rhodospirillales</taxon>
        <taxon>Rhodovibrionaceae</taxon>
        <taxon>Pelagibius</taxon>
    </lineage>
</organism>
<dbReference type="Proteomes" id="UP000761264">
    <property type="component" value="Unassembled WGS sequence"/>
</dbReference>
<dbReference type="SUPFAM" id="SSF54427">
    <property type="entry name" value="NTF2-like"/>
    <property type="match status" value="1"/>
</dbReference>
<dbReference type="InterPro" id="IPR032710">
    <property type="entry name" value="NTF2-like_dom_sf"/>
</dbReference>
<dbReference type="RefSeq" id="WP_167228724.1">
    <property type="nucleotide sequence ID" value="NZ_JAAQPH010000020.1"/>
</dbReference>
<name>A0A967KHG8_9PROT</name>
<dbReference type="AlphaFoldDB" id="A0A967KHG8"/>
<gene>
    <name evidence="1" type="ORF">HBA54_21945</name>
</gene>
<reference evidence="1" key="1">
    <citation type="submission" date="2020-03" db="EMBL/GenBank/DDBJ databases">
        <title>Genome of Pelagibius litoralis DSM 21314T.</title>
        <authorList>
            <person name="Wang G."/>
        </authorList>
    </citation>
    <scope>NUCLEOTIDE SEQUENCE</scope>
    <source>
        <strain evidence="1">DSM 21314</strain>
    </source>
</reference>
<proteinExistence type="predicted"/>
<accession>A0A967KHG8</accession>
<dbReference type="InterPro" id="IPR032347">
    <property type="entry name" value="DUF4864"/>
</dbReference>
<evidence type="ECO:0000313" key="2">
    <source>
        <dbReference type="Proteomes" id="UP000761264"/>
    </source>
</evidence>
<dbReference type="EMBL" id="JAAQPH010000020">
    <property type="protein sequence ID" value="NIA71266.1"/>
    <property type="molecule type" value="Genomic_DNA"/>
</dbReference>
<comment type="caution">
    <text evidence="1">The sequence shown here is derived from an EMBL/GenBank/DDBJ whole genome shotgun (WGS) entry which is preliminary data.</text>
</comment>
<sequence length="163" mass="17651">MLFAFISRFHANLGFIFTVVFISLALGGGAPPVWAQASSPQESGQPVPADRQAILRTIQSQLDAFQADDGARAFSFATPRLREMFGTPDNFMAMVRGGYMSVYRPQSVEFLDARVVSGRTGQAVRFVGPDGNAVIAIYTMEMQPDGSWRIAAVQLVPTGEISS</sequence>
<evidence type="ECO:0000313" key="1">
    <source>
        <dbReference type="EMBL" id="NIA71266.1"/>
    </source>
</evidence>
<keyword evidence="2" id="KW-1185">Reference proteome</keyword>
<dbReference type="Pfam" id="PF16156">
    <property type="entry name" value="DUF4864"/>
    <property type="match status" value="1"/>
</dbReference>
<protein>
    <submittedName>
        <fullName evidence="1">DUF4864 domain-containing protein</fullName>
    </submittedName>
</protein>